<reference evidence="10 11" key="2">
    <citation type="journal article" date="2017" name="Genome Biol.">
        <title>New reference genome sequences of hot pepper reveal the massive evolution of plant disease-resistance genes by retroduplication.</title>
        <authorList>
            <person name="Kim S."/>
            <person name="Park J."/>
            <person name="Yeom S.I."/>
            <person name="Kim Y.M."/>
            <person name="Seo E."/>
            <person name="Kim K.T."/>
            <person name="Kim M.S."/>
            <person name="Lee J.M."/>
            <person name="Cheong K."/>
            <person name="Shin H.S."/>
            <person name="Kim S.B."/>
            <person name="Han K."/>
            <person name="Lee J."/>
            <person name="Park M."/>
            <person name="Lee H.A."/>
            <person name="Lee H.Y."/>
            <person name="Lee Y."/>
            <person name="Oh S."/>
            <person name="Lee J.H."/>
            <person name="Choi E."/>
            <person name="Choi E."/>
            <person name="Lee S.E."/>
            <person name="Jeon J."/>
            <person name="Kim H."/>
            <person name="Choi G."/>
            <person name="Song H."/>
            <person name="Lee J."/>
            <person name="Lee S.C."/>
            <person name="Kwon J.K."/>
            <person name="Lee H.Y."/>
            <person name="Koo N."/>
            <person name="Hong Y."/>
            <person name="Kim R.W."/>
            <person name="Kang W.H."/>
            <person name="Huh J.H."/>
            <person name="Kang B.C."/>
            <person name="Yang T.J."/>
            <person name="Lee Y.H."/>
            <person name="Bennetzen J.L."/>
            <person name="Choi D."/>
        </authorList>
    </citation>
    <scope>NUCLEOTIDE SEQUENCE [LARGE SCALE GENOMIC DNA]</scope>
    <source>
        <strain evidence="11">cv. CM334</strain>
    </source>
</reference>
<organism evidence="10 11">
    <name type="scientific">Capsicum annuum</name>
    <name type="common">Capsicum pepper</name>
    <dbReference type="NCBI Taxonomy" id="4072"/>
    <lineage>
        <taxon>Eukaryota</taxon>
        <taxon>Viridiplantae</taxon>
        <taxon>Streptophyta</taxon>
        <taxon>Embryophyta</taxon>
        <taxon>Tracheophyta</taxon>
        <taxon>Spermatophyta</taxon>
        <taxon>Magnoliopsida</taxon>
        <taxon>eudicotyledons</taxon>
        <taxon>Gunneridae</taxon>
        <taxon>Pentapetalae</taxon>
        <taxon>asterids</taxon>
        <taxon>lamiids</taxon>
        <taxon>Solanales</taxon>
        <taxon>Solanaceae</taxon>
        <taxon>Solanoideae</taxon>
        <taxon>Capsiceae</taxon>
        <taxon>Capsicum</taxon>
    </lineage>
</organism>
<evidence type="ECO:0000313" key="11">
    <source>
        <dbReference type="Proteomes" id="UP000222542"/>
    </source>
</evidence>
<name>A0A2G2XXZ5_CAPAN</name>
<evidence type="ECO:0000256" key="2">
    <source>
        <dbReference type="ARBA" id="ARBA00006375"/>
    </source>
</evidence>
<protein>
    <submittedName>
        <fullName evidence="10">Mitochondrial uncoupling protein 3</fullName>
    </submittedName>
</protein>
<evidence type="ECO:0000256" key="8">
    <source>
        <dbReference type="PROSITE-ProRule" id="PRU00282"/>
    </source>
</evidence>
<feature type="repeat" description="Solcar" evidence="8">
    <location>
        <begin position="1"/>
        <end position="69"/>
    </location>
</feature>
<comment type="caution">
    <text evidence="10">The sequence shown here is derived from an EMBL/GenBank/DDBJ whole genome shotgun (WGS) entry which is preliminary data.</text>
</comment>
<evidence type="ECO:0000256" key="9">
    <source>
        <dbReference type="RuleBase" id="RU000488"/>
    </source>
</evidence>
<proteinExistence type="inferred from homology"/>
<dbReference type="PANTHER" id="PTHR45618">
    <property type="entry name" value="MITOCHONDRIAL DICARBOXYLATE CARRIER-RELATED"/>
    <property type="match status" value="1"/>
</dbReference>
<comment type="subcellular location">
    <subcellularLocation>
        <location evidence="1">Membrane</location>
        <topology evidence="1">Multi-pass membrane protein</topology>
    </subcellularLocation>
</comment>
<dbReference type="Pfam" id="PF00153">
    <property type="entry name" value="Mito_carr"/>
    <property type="match status" value="1"/>
</dbReference>
<dbReference type="Gramene" id="PHT62355">
    <property type="protein sequence ID" value="PHT62355"/>
    <property type="gene ID" value="T459_33804"/>
</dbReference>
<dbReference type="GO" id="GO:0016020">
    <property type="term" value="C:membrane"/>
    <property type="evidence" value="ECO:0007669"/>
    <property type="project" value="UniProtKB-SubCell"/>
</dbReference>
<dbReference type="SUPFAM" id="SSF103506">
    <property type="entry name" value="Mitochondrial carrier"/>
    <property type="match status" value="1"/>
</dbReference>
<dbReference type="PROSITE" id="PS50920">
    <property type="entry name" value="SOLCAR"/>
    <property type="match status" value="1"/>
</dbReference>
<accession>A0A2G2XXZ5</accession>
<keyword evidence="11" id="KW-1185">Reference proteome</keyword>
<evidence type="ECO:0000256" key="1">
    <source>
        <dbReference type="ARBA" id="ARBA00004141"/>
    </source>
</evidence>
<keyword evidence="4 8" id="KW-0812">Transmembrane</keyword>
<dbReference type="Proteomes" id="UP000222542">
    <property type="component" value="Unassembled WGS sequence"/>
</dbReference>
<evidence type="ECO:0000256" key="4">
    <source>
        <dbReference type="ARBA" id="ARBA00022692"/>
    </source>
</evidence>
<gene>
    <name evidence="10" type="ORF">T459_33804</name>
</gene>
<keyword evidence="3 9" id="KW-0813">Transport</keyword>
<evidence type="ECO:0000256" key="3">
    <source>
        <dbReference type="ARBA" id="ARBA00022448"/>
    </source>
</evidence>
<dbReference type="InterPro" id="IPR018108">
    <property type="entry name" value="MCP_transmembrane"/>
</dbReference>
<keyword evidence="6" id="KW-1133">Transmembrane helix</keyword>
<reference evidence="10 11" key="1">
    <citation type="journal article" date="2014" name="Nat. Genet.">
        <title>Genome sequence of the hot pepper provides insights into the evolution of pungency in Capsicum species.</title>
        <authorList>
            <person name="Kim S."/>
            <person name="Park M."/>
            <person name="Yeom S.I."/>
            <person name="Kim Y.M."/>
            <person name="Lee J.M."/>
            <person name="Lee H.A."/>
            <person name="Seo E."/>
            <person name="Choi J."/>
            <person name="Cheong K."/>
            <person name="Kim K.T."/>
            <person name="Jung K."/>
            <person name="Lee G.W."/>
            <person name="Oh S.K."/>
            <person name="Bae C."/>
            <person name="Kim S.B."/>
            <person name="Lee H.Y."/>
            <person name="Kim S.Y."/>
            <person name="Kim M.S."/>
            <person name="Kang B.C."/>
            <person name="Jo Y.D."/>
            <person name="Yang H.B."/>
            <person name="Jeong H.J."/>
            <person name="Kang W.H."/>
            <person name="Kwon J.K."/>
            <person name="Shin C."/>
            <person name="Lim J.Y."/>
            <person name="Park J.H."/>
            <person name="Huh J.H."/>
            <person name="Kim J.S."/>
            <person name="Kim B.D."/>
            <person name="Cohen O."/>
            <person name="Paran I."/>
            <person name="Suh M.C."/>
            <person name="Lee S.B."/>
            <person name="Kim Y.K."/>
            <person name="Shin Y."/>
            <person name="Noh S.J."/>
            <person name="Park J."/>
            <person name="Seo Y.S."/>
            <person name="Kwon S.Y."/>
            <person name="Kim H.A."/>
            <person name="Park J.M."/>
            <person name="Kim H.J."/>
            <person name="Choi S.B."/>
            <person name="Bosland P.W."/>
            <person name="Reeves G."/>
            <person name="Jo S.H."/>
            <person name="Lee B.W."/>
            <person name="Cho H.T."/>
            <person name="Choi H.S."/>
            <person name="Lee M.S."/>
            <person name="Yu Y."/>
            <person name="Do Choi Y."/>
            <person name="Park B.S."/>
            <person name="van Deynze A."/>
            <person name="Ashrafi H."/>
            <person name="Hill T."/>
            <person name="Kim W.T."/>
            <person name="Pai H.S."/>
            <person name="Ahn H.K."/>
            <person name="Yeam I."/>
            <person name="Giovannoni J.J."/>
            <person name="Rose J.K."/>
            <person name="Sorensen I."/>
            <person name="Lee S.J."/>
            <person name="Kim R.W."/>
            <person name="Choi I.Y."/>
            <person name="Choi B.S."/>
            <person name="Lim J.S."/>
            <person name="Lee Y.H."/>
            <person name="Choi D."/>
        </authorList>
    </citation>
    <scope>NUCLEOTIDE SEQUENCE [LARGE SCALE GENOMIC DNA]</scope>
    <source>
        <strain evidence="11">cv. CM334</strain>
    </source>
</reference>
<dbReference type="OMA" id="VYTTIRI"/>
<dbReference type="Gene3D" id="1.50.40.10">
    <property type="entry name" value="Mitochondrial carrier domain"/>
    <property type="match status" value="1"/>
</dbReference>
<keyword evidence="5" id="KW-0677">Repeat</keyword>
<keyword evidence="7 8" id="KW-0472">Membrane</keyword>
<dbReference type="InterPro" id="IPR050391">
    <property type="entry name" value="Mito_Metabolite_Transporter"/>
</dbReference>
<dbReference type="InterPro" id="IPR023395">
    <property type="entry name" value="MCP_dom_sf"/>
</dbReference>
<sequence>MVAETATFPIDLIKTRLQLHGESSAVRLVSEILRNDGVFGLYKGLSPAIIRHLFYTPIRIVNYEFLRNLLVRDDDCSLSLSSKATIGGLSGVIAQWIAHSGDEWWWQQWYGGSRYRVHLWPVGCYEDYSIDWWSVELDTRLIQ</sequence>
<evidence type="ECO:0000256" key="7">
    <source>
        <dbReference type="ARBA" id="ARBA00023136"/>
    </source>
</evidence>
<evidence type="ECO:0000313" key="10">
    <source>
        <dbReference type="EMBL" id="PHT62355.1"/>
    </source>
</evidence>
<dbReference type="EMBL" id="AYRZ02000084">
    <property type="protein sequence ID" value="PHT62355.1"/>
    <property type="molecule type" value="Genomic_DNA"/>
</dbReference>
<evidence type="ECO:0000256" key="6">
    <source>
        <dbReference type="ARBA" id="ARBA00022989"/>
    </source>
</evidence>
<dbReference type="AlphaFoldDB" id="A0A2G2XXZ5"/>
<comment type="similarity">
    <text evidence="2 9">Belongs to the mitochondrial carrier (TC 2.A.29) family.</text>
</comment>
<evidence type="ECO:0000256" key="5">
    <source>
        <dbReference type="ARBA" id="ARBA00022737"/>
    </source>
</evidence>